<evidence type="ECO:0000313" key="3">
    <source>
        <dbReference type="Proteomes" id="UP000650628"/>
    </source>
</evidence>
<reference evidence="2 3" key="1">
    <citation type="submission" date="2021-01" db="EMBL/GenBank/DDBJ databases">
        <title>Whole genome shotgun sequence of Planotetraspora mira NBRC 15435.</title>
        <authorList>
            <person name="Komaki H."/>
            <person name="Tamura T."/>
        </authorList>
    </citation>
    <scope>NUCLEOTIDE SEQUENCE [LARGE SCALE GENOMIC DNA]</scope>
    <source>
        <strain evidence="2 3">NBRC 15435</strain>
    </source>
</reference>
<keyword evidence="1" id="KW-0472">Membrane</keyword>
<name>A0A8J3X7T7_9ACTN</name>
<evidence type="ECO:0000313" key="2">
    <source>
        <dbReference type="EMBL" id="GII30214.1"/>
    </source>
</evidence>
<sequence length="58" mass="6144">MHTYADLRSSSLAGSPPGVNLIRNVLVVMLAIVVGFVTYGLVAGHRELARRRGRAGAP</sequence>
<evidence type="ECO:0000256" key="1">
    <source>
        <dbReference type="SAM" id="Phobius"/>
    </source>
</evidence>
<dbReference type="EMBL" id="BOOO01000018">
    <property type="protein sequence ID" value="GII30214.1"/>
    <property type="molecule type" value="Genomic_DNA"/>
</dbReference>
<keyword evidence="3" id="KW-1185">Reference proteome</keyword>
<accession>A0A8J3X7T7</accession>
<gene>
    <name evidence="2" type="ORF">Pmi06nite_36560</name>
</gene>
<keyword evidence="1" id="KW-0812">Transmembrane</keyword>
<dbReference type="Proteomes" id="UP000650628">
    <property type="component" value="Unassembled WGS sequence"/>
</dbReference>
<dbReference type="AlphaFoldDB" id="A0A8J3X7T7"/>
<feature type="transmembrane region" description="Helical" evidence="1">
    <location>
        <begin position="20"/>
        <end position="42"/>
    </location>
</feature>
<proteinExistence type="predicted"/>
<keyword evidence="1" id="KW-1133">Transmembrane helix</keyword>
<protein>
    <submittedName>
        <fullName evidence="2">Uncharacterized protein</fullName>
    </submittedName>
</protein>
<comment type="caution">
    <text evidence="2">The sequence shown here is derived from an EMBL/GenBank/DDBJ whole genome shotgun (WGS) entry which is preliminary data.</text>
</comment>
<organism evidence="2 3">
    <name type="scientific">Planotetraspora mira</name>
    <dbReference type="NCBI Taxonomy" id="58121"/>
    <lineage>
        <taxon>Bacteria</taxon>
        <taxon>Bacillati</taxon>
        <taxon>Actinomycetota</taxon>
        <taxon>Actinomycetes</taxon>
        <taxon>Streptosporangiales</taxon>
        <taxon>Streptosporangiaceae</taxon>
        <taxon>Planotetraspora</taxon>
    </lineage>
</organism>